<proteinExistence type="predicted"/>
<feature type="compositionally biased region" description="Pro residues" evidence="1">
    <location>
        <begin position="94"/>
        <end position="106"/>
    </location>
</feature>
<accession>A0ABT5AX09</accession>
<feature type="region of interest" description="Disordered" evidence="1">
    <location>
        <begin position="211"/>
        <end position="236"/>
    </location>
</feature>
<evidence type="ECO:0000313" key="2">
    <source>
        <dbReference type="EMBL" id="MDC0666379.1"/>
    </source>
</evidence>
<feature type="compositionally biased region" description="Polar residues" evidence="1">
    <location>
        <begin position="75"/>
        <end position="86"/>
    </location>
</feature>
<comment type="caution">
    <text evidence="2">The sequence shown here is derived from an EMBL/GenBank/DDBJ whole genome shotgun (WGS) entry which is preliminary data.</text>
</comment>
<dbReference type="EMBL" id="JAQNDN010000001">
    <property type="protein sequence ID" value="MDC0666379.1"/>
    <property type="molecule type" value="Genomic_DNA"/>
</dbReference>
<keyword evidence="3" id="KW-1185">Reference proteome</keyword>
<feature type="region of interest" description="Disordered" evidence="1">
    <location>
        <begin position="30"/>
        <end position="118"/>
    </location>
</feature>
<dbReference type="Proteomes" id="UP001217838">
    <property type="component" value="Unassembled WGS sequence"/>
</dbReference>
<feature type="compositionally biased region" description="Low complexity" evidence="1">
    <location>
        <begin position="30"/>
        <end position="43"/>
    </location>
</feature>
<dbReference type="RefSeq" id="WP_271993913.1">
    <property type="nucleotide sequence ID" value="NZ_JAQNDN010000001.1"/>
</dbReference>
<feature type="compositionally biased region" description="Basic and acidic residues" evidence="1">
    <location>
        <begin position="44"/>
        <end position="60"/>
    </location>
</feature>
<evidence type="ECO:0000256" key="1">
    <source>
        <dbReference type="SAM" id="MobiDB-lite"/>
    </source>
</evidence>
<feature type="compositionally biased region" description="Low complexity" evidence="1">
    <location>
        <begin position="223"/>
        <end position="236"/>
    </location>
</feature>
<evidence type="ECO:0008006" key="4">
    <source>
        <dbReference type="Google" id="ProtNLM"/>
    </source>
</evidence>
<protein>
    <recommendedName>
        <fullName evidence="4">AgmX/PglI C-terminal domain-containing protein</fullName>
    </recommendedName>
</protein>
<name>A0ABT5AX09_9BACT</name>
<reference evidence="2 3" key="1">
    <citation type="submission" date="2022-11" db="EMBL/GenBank/DDBJ databases">
        <title>Minimal conservation of predation-associated metabolite biosynthetic gene clusters underscores biosynthetic potential of Myxococcota including descriptions for ten novel species: Archangium lansinium sp. nov., Myxococcus landrumus sp. nov., Nannocystis bai.</title>
        <authorList>
            <person name="Ahearne A."/>
            <person name="Stevens C."/>
            <person name="Dowd S."/>
        </authorList>
    </citation>
    <scope>NUCLEOTIDE SEQUENCE [LARGE SCALE GENOMIC DNA]</scope>
    <source>
        <strain evidence="2 3">NCELM</strain>
    </source>
</reference>
<gene>
    <name evidence="2" type="ORF">POL58_01460</name>
</gene>
<evidence type="ECO:0000313" key="3">
    <source>
        <dbReference type="Proteomes" id="UP001217838"/>
    </source>
</evidence>
<organism evidence="2 3">
    <name type="scientific">Nannocystis radixulma</name>
    <dbReference type="NCBI Taxonomy" id="2995305"/>
    <lineage>
        <taxon>Bacteria</taxon>
        <taxon>Pseudomonadati</taxon>
        <taxon>Myxococcota</taxon>
        <taxon>Polyangia</taxon>
        <taxon>Nannocystales</taxon>
        <taxon>Nannocystaceae</taxon>
        <taxon>Nannocystis</taxon>
    </lineage>
</organism>
<sequence length="236" mass="23733">MASRSFYLTSAVLVAGTATAIVLWSRLAPAPAADPSPSVSGPSDSRDHGALGVRAADHDPANLPADPPNERSRSTRQIGNPFQLSQRVERSVRPDPPPGPPAPPVAASPGLNAESEASVAAQPKVVAALRADLDGRRNALRKACWPQGSDAAATFHVEATYAADGALVALGASDVPGMPGVGTCLTGQIAQKPPVLPEPPGVSVTVSVPVAFAGSGPPPAPPARGALMPAPNDGSR</sequence>